<keyword evidence="7" id="KW-1185">Reference proteome</keyword>
<keyword evidence="3 6" id="KW-0067">ATP-binding</keyword>
<dbReference type="PANTHER" id="PTHR19211:SF14">
    <property type="entry name" value="ATP-BINDING CASSETTE SUB-FAMILY F MEMBER 1"/>
    <property type="match status" value="1"/>
</dbReference>
<protein>
    <submittedName>
        <fullName evidence="6">ATP-binding cassette domain-containing protein</fullName>
    </submittedName>
</protein>
<dbReference type="InterPro" id="IPR050611">
    <property type="entry name" value="ABCF"/>
</dbReference>
<dbReference type="InterPro" id="IPR003593">
    <property type="entry name" value="AAA+_ATPase"/>
</dbReference>
<dbReference type="SMART" id="SM00382">
    <property type="entry name" value="AAA"/>
    <property type="match status" value="2"/>
</dbReference>
<evidence type="ECO:0000259" key="5">
    <source>
        <dbReference type="PROSITE" id="PS50893"/>
    </source>
</evidence>
<dbReference type="AlphaFoldDB" id="A0A7K1LKB2"/>
<feature type="domain" description="ABC transporter" evidence="5">
    <location>
        <begin position="353"/>
        <end position="563"/>
    </location>
</feature>
<evidence type="ECO:0000313" key="7">
    <source>
        <dbReference type="Proteomes" id="UP000462152"/>
    </source>
</evidence>
<dbReference type="PANTHER" id="PTHR19211">
    <property type="entry name" value="ATP-BINDING TRANSPORT PROTEIN-RELATED"/>
    <property type="match status" value="1"/>
</dbReference>
<feature type="region of interest" description="Disordered" evidence="4">
    <location>
        <begin position="288"/>
        <end position="317"/>
    </location>
</feature>
<reference evidence="6 7" key="1">
    <citation type="submission" date="2019-12" db="EMBL/GenBank/DDBJ databases">
        <authorList>
            <person name="Li J."/>
            <person name="Shi Y."/>
            <person name="Xu G."/>
            <person name="Xiao D."/>
            <person name="Ran X."/>
        </authorList>
    </citation>
    <scope>NUCLEOTIDE SEQUENCE [LARGE SCALE GENOMIC DNA]</scope>
    <source>
        <strain evidence="6 7">JCM 15915</strain>
    </source>
</reference>
<evidence type="ECO:0000256" key="1">
    <source>
        <dbReference type="ARBA" id="ARBA00022737"/>
    </source>
</evidence>
<evidence type="ECO:0000256" key="4">
    <source>
        <dbReference type="SAM" id="MobiDB-lite"/>
    </source>
</evidence>
<evidence type="ECO:0000256" key="3">
    <source>
        <dbReference type="ARBA" id="ARBA00022840"/>
    </source>
</evidence>
<evidence type="ECO:0000313" key="6">
    <source>
        <dbReference type="EMBL" id="MUN55565.1"/>
    </source>
</evidence>
<dbReference type="OrthoDB" id="3239744at2"/>
<keyword evidence="1" id="KW-0677">Repeat</keyword>
<proteinExistence type="predicted"/>
<dbReference type="Pfam" id="PF00005">
    <property type="entry name" value="ABC_tran"/>
    <property type="match status" value="2"/>
</dbReference>
<dbReference type="FunFam" id="3.40.50.300:FF:000011">
    <property type="entry name" value="Putative ABC transporter ATP-binding component"/>
    <property type="match status" value="1"/>
</dbReference>
<dbReference type="InterPro" id="IPR027417">
    <property type="entry name" value="P-loop_NTPase"/>
</dbReference>
<dbReference type="InterPro" id="IPR003439">
    <property type="entry name" value="ABC_transporter-like_ATP-bd"/>
</dbReference>
<gene>
    <name evidence="6" type="ORF">GMA10_10135</name>
</gene>
<feature type="domain" description="ABC transporter" evidence="5">
    <location>
        <begin position="23"/>
        <end position="281"/>
    </location>
</feature>
<keyword evidence="2" id="KW-0547">Nucleotide-binding</keyword>
<sequence>MSNSSLSTPSASTMLSAGRSAQIRAEAIRVTLGDRTVLDGVDVTVSAGSRLAVVGENGRGKTTLLHVLAGILAPDDGRVSRVGSLTLIEQHLEAGFERTVGDLIHASIAEALAALEDLEAATEDLAHGRPGAEARYTAALDAATRCDAWDAERRVDVDLEGLGACSDRERELSTLSVGQRYRVRLAVALGSGADLLLLDEPTNHLDAEALRYLVRRLKEHRGGLVLVSHDRALLREVGISFLDLDPTRDGLPRLYAGGYDGWVAGRDGERDRWEQEYRDQVREHSRLAEAADEARGKLRTGWRPDKGTGKHQRATRSDGVVQAFNRRLEDLERHRITVPEPPLHFAMPDSLGTKGKPILHGEDMMVSGRLDRPIDLRIDGGDRLLLTGPNGAGKSTVLSALAGRLRLTSGDLTVHQGARVAVLSQEVPDWDSSKTASETYRDHIDRMAVDDPASAGRDAPSLRSLGLLDSASIGAPVGKLSQGQQRRLHLALCLAERPDLLMLDEPTNHLSPALVDELTAALRATEAAVVVATHDQQMLADLGDWPRLDIGDYRGGAIGSPST</sequence>
<evidence type="ECO:0000256" key="2">
    <source>
        <dbReference type="ARBA" id="ARBA00022741"/>
    </source>
</evidence>
<dbReference type="PROSITE" id="PS50893">
    <property type="entry name" value="ABC_TRANSPORTER_2"/>
    <property type="match status" value="2"/>
</dbReference>
<dbReference type="Proteomes" id="UP000462152">
    <property type="component" value="Unassembled WGS sequence"/>
</dbReference>
<dbReference type="RefSeq" id="WP_129316321.1">
    <property type="nucleotide sequence ID" value="NZ_NOIQ01000023.1"/>
</dbReference>
<dbReference type="Gene3D" id="3.40.50.300">
    <property type="entry name" value="P-loop containing nucleotide triphosphate hydrolases"/>
    <property type="match status" value="2"/>
</dbReference>
<dbReference type="GO" id="GO:0016887">
    <property type="term" value="F:ATP hydrolysis activity"/>
    <property type="evidence" value="ECO:0007669"/>
    <property type="project" value="InterPro"/>
</dbReference>
<accession>A0A7K1LKB2</accession>
<dbReference type="GO" id="GO:0005524">
    <property type="term" value="F:ATP binding"/>
    <property type="evidence" value="ECO:0007669"/>
    <property type="project" value="UniProtKB-KW"/>
</dbReference>
<dbReference type="EMBL" id="WOGT01000006">
    <property type="protein sequence ID" value="MUN55565.1"/>
    <property type="molecule type" value="Genomic_DNA"/>
</dbReference>
<name>A0A7K1LKB2_9MICC</name>
<feature type="compositionally biased region" description="Basic and acidic residues" evidence="4">
    <location>
        <begin position="288"/>
        <end position="308"/>
    </location>
</feature>
<organism evidence="6 7">
    <name type="scientific">Rothia koreensis</name>
    <dbReference type="NCBI Taxonomy" id="592378"/>
    <lineage>
        <taxon>Bacteria</taxon>
        <taxon>Bacillati</taxon>
        <taxon>Actinomycetota</taxon>
        <taxon>Actinomycetes</taxon>
        <taxon>Micrococcales</taxon>
        <taxon>Micrococcaceae</taxon>
        <taxon>Rothia</taxon>
    </lineage>
</organism>
<comment type="caution">
    <text evidence="6">The sequence shown here is derived from an EMBL/GenBank/DDBJ whole genome shotgun (WGS) entry which is preliminary data.</text>
</comment>
<dbReference type="SUPFAM" id="SSF52540">
    <property type="entry name" value="P-loop containing nucleoside triphosphate hydrolases"/>
    <property type="match status" value="2"/>
</dbReference>